<proteinExistence type="predicted"/>
<dbReference type="AlphaFoldDB" id="A0A8K0HK59"/>
<accession>A0A8K0HK59</accession>
<evidence type="ECO:0000313" key="1">
    <source>
        <dbReference type="EMBL" id="KAF3453149.1"/>
    </source>
</evidence>
<reference evidence="1" key="1">
    <citation type="submission" date="2020-03" db="EMBL/GenBank/DDBJ databases">
        <title>A high-quality chromosome-level genome assembly of a woody plant with both climbing and erect habits, Rhamnella rubrinervis.</title>
        <authorList>
            <person name="Lu Z."/>
            <person name="Yang Y."/>
            <person name="Zhu X."/>
            <person name="Sun Y."/>
        </authorList>
    </citation>
    <scope>NUCLEOTIDE SEQUENCE</scope>
    <source>
        <strain evidence="1">BYM</strain>
        <tissue evidence="1">Leaf</tissue>
    </source>
</reference>
<organism evidence="1 2">
    <name type="scientific">Rhamnella rubrinervis</name>
    <dbReference type="NCBI Taxonomy" id="2594499"/>
    <lineage>
        <taxon>Eukaryota</taxon>
        <taxon>Viridiplantae</taxon>
        <taxon>Streptophyta</taxon>
        <taxon>Embryophyta</taxon>
        <taxon>Tracheophyta</taxon>
        <taxon>Spermatophyta</taxon>
        <taxon>Magnoliopsida</taxon>
        <taxon>eudicotyledons</taxon>
        <taxon>Gunneridae</taxon>
        <taxon>Pentapetalae</taxon>
        <taxon>rosids</taxon>
        <taxon>fabids</taxon>
        <taxon>Rosales</taxon>
        <taxon>Rhamnaceae</taxon>
        <taxon>rhamnoid group</taxon>
        <taxon>Rhamneae</taxon>
        <taxon>Rhamnella</taxon>
    </lineage>
</organism>
<sequence length="113" mass="12291">MLAKITHQHLARLGIDNIEESEASSFQSEGRESKLEIFGKPKIKIEDQTSTNSGDVIRDPLVLLNTASNSKSIQLRHFLGGCDSKLIHNGNGKLSGGSRCRPFGSQIPRVGYG</sequence>
<dbReference type="EMBL" id="VOIH02000002">
    <property type="protein sequence ID" value="KAF3453149.1"/>
    <property type="molecule type" value="Genomic_DNA"/>
</dbReference>
<comment type="caution">
    <text evidence="1">The sequence shown here is derived from an EMBL/GenBank/DDBJ whole genome shotgun (WGS) entry which is preliminary data.</text>
</comment>
<protein>
    <submittedName>
        <fullName evidence="1">Uncharacterized protein</fullName>
    </submittedName>
</protein>
<name>A0A8K0HK59_9ROSA</name>
<gene>
    <name evidence="1" type="ORF">FNV43_RR03585</name>
</gene>
<keyword evidence="2" id="KW-1185">Reference proteome</keyword>
<evidence type="ECO:0000313" key="2">
    <source>
        <dbReference type="Proteomes" id="UP000796880"/>
    </source>
</evidence>
<dbReference type="Proteomes" id="UP000796880">
    <property type="component" value="Unassembled WGS sequence"/>
</dbReference>